<organism evidence="1">
    <name type="scientific">marine sediment metagenome</name>
    <dbReference type="NCBI Taxonomy" id="412755"/>
    <lineage>
        <taxon>unclassified sequences</taxon>
        <taxon>metagenomes</taxon>
        <taxon>ecological metagenomes</taxon>
    </lineage>
</organism>
<accession>X1CED1</accession>
<evidence type="ECO:0000313" key="1">
    <source>
        <dbReference type="EMBL" id="GAG82586.1"/>
    </source>
</evidence>
<proteinExistence type="predicted"/>
<protein>
    <submittedName>
        <fullName evidence="1">Uncharacterized protein</fullName>
    </submittedName>
</protein>
<gene>
    <name evidence="1" type="ORF">S01H4_24047</name>
</gene>
<comment type="caution">
    <text evidence="1">The sequence shown here is derived from an EMBL/GenBank/DDBJ whole genome shotgun (WGS) entry which is preliminary data.</text>
</comment>
<sequence>ANNLRDHIAHYPGEKCLLATAKAQAAMTEESILENLHQVIINGCLREEVEAILGWSGLQPKVA</sequence>
<reference evidence="1" key="1">
    <citation type="journal article" date="2014" name="Front. Microbiol.">
        <title>High frequency of phylogenetically diverse reductive dehalogenase-homologous genes in deep subseafloor sedimentary metagenomes.</title>
        <authorList>
            <person name="Kawai M."/>
            <person name="Futagami T."/>
            <person name="Toyoda A."/>
            <person name="Takaki Y."/>
            <person name="Nishi S."/>
            <person name="Hori S."/>
            <person name="Arai W."/>
            <person name="Tsubouchi T."/>
            <person name="Morono Y."/>
            <person name="Uchiyama I."/>
            <person name="Ito T."/>
            <person name="Fujiyama A."/>
            <person name="Inagaki F."/>
            <person name="Takami H."/>
        </authorList>
    </citation>
    <scope>NUCLEOTIDE SEQUENCE</scope>
    <source>
        <strain evidence="1">Expedition CK06-06</strain>
    </source>
</reference>
<dbReference type="AlphaFoldDB" id="X1CED1"/>
<name>X1CED1_9ZZZZ</name>
<feature type="non-terminal residue" evidence="1">
    <location>
        <position position="1"/>
    </location>
</feature>
<dbReference type="EMBL" id="BART01011246">
    <property type="protein sequence ID" value="GAG82586.1"/>
    <property type="molecule type" value="Genomic_DNA"/>
</dbReference>